<dbReference type="Proteomes" id="UP001144397">
    <property type="component" value="Unassembled WGS sequence"/>
</dbReference>
<dbReference type="CDD" id="cd11326">
    <property type="entry name" value="AmyAc_Glg_debranch"/>
    <property type="match status" value="1"/>
</dbReference>
<evidence type="ECO:0000256" key="1">
    <source>
        <dbReference type="ARBA" id="ARBA00008061"/>
    </source>
</evidence>
<keyword evidence="2 7" id="KW-0378">Hydrolase</keyword>
<dbReference type="EC" id="3.2.1.-" evidence="7"/>
<dbReference type="GeneID" id="95764751"/>
<evidence type="ECO:0000256" key="3">
    <source>
        <dbReference type="ARBA" id="ARBA00023295"/>
    </source>
</evidence>
<evidence type="ECO:0000313" key="6">
    <source>
        <dbReference type="EMBL" id="GLI24303.1"/>
    </source>
</evidence>
<dbReference type="InterPro" id="IPR044505">
    <property type="entry name" value="GlgX_Isoamylase_N_E_set"/>
</dbReference>
<dbReference type="Proteomes" id="UP001245370">
    <property type="component" value="Unassembled WGS sequence"/>
</dbReference>
<reference evidence="7 9" key="2">
    <citation type="submission" date="2023-07" db="EMBL/GenBank/DDBJ databases">
        <title>Genomic Encyclopedia of Type Strains, Phase IV (KMG-IV): sequencing the most valuable type-strain genomes for metagenomic binning, comparative biology and taxonomic classification.</title>
        <authorList>
            <person name="Goeker M."/>
        </authorList>
    </citation>
    <scope>NUCLEOTIDE SEQUENCE [LARGE SCALE GENOMIC DNA]</scope>
    <source>
        <strain evidence="7 9">DSM 338</strain>
    </source>
</reference>
<comment type="caution">
    <text evidence="6">The sequence shown here is derived from an EMBL/GenBank/DDBJ whole genome shotgun (WGS) entry which is preliminary data.</text>
</comment>
<dbReference type="SMART" id="SM00642">
    <property type="entry name" value="Aamy"/>
    <property type="match status" value="1"/>
</dbReference>
<dbReference type="GO" id="GO:0005980">
    <property type="term" value="P:glycogen catabolic process"/>
    <property type="evidence" value="ECO:0007669"/>
    <property type="project" value="InterPro"/>
</dbReference>
<organism evidence="6 8">
    <name type="scientific">Xanthobacter flavus</name>
    <dbReference type="NCBI Taxonomy" id="281"/>
    <lineage>
        <taxon>Bacteria</taxon>
        <taxon>Pseudomonadati</taxon>
        <taxon>Pseudomonadota</taxon>
        <taxon>Alphaproteobacteria</taxon>
        <taxon>Hyphomicrobiales</taxon>
        <taxon>Xanthobacteraceae</taxon>
        <taxon>Xanthobacter</taxon>
    </lineage>
</organism>
<dbReference type="EMBL" id="BSDO01000007">
    <property type="protein sequence ID" value="GLI24303.1"/>
    <property type="molecule type" value="Genomic_DNA"/>
</dbReference>
<feature type="domain" description="Glycosyl hydrolase family 13 catalytic" evidence="5">
    <location>
        <begin position="146"/>
        <end position="575"/>
    </location>
</feature>
<gene>
    <name evidence="7" type="ORF">GGQ86_004312</name>
    <name evidence="6" type="ORF">XFLAVUS301_39770</name>
</gene>
<evidence type="ECO:0000313" key="8">
    <source>
        <dbReference type="Proteomes" id="UP001144397"/>
    </source>
</evidence>
<evidence type="ECO:0000313" key="9">
    <source>
        <dbReference type="Proteomes" id="UP001245370"/>
    </source>
</evidence>
<dbReference type="EMBL" id="JAVDPY010000009">
    <property type="protein sequence ID" value="MDR6335814.1"/>
    <property type="molecule type" value="Genomic_DNA"/>
</dbReference>
<dbReference type="InterPro" id="IPR013783">
    <property type="entry name" value="Ig-like_fold"/>
</dbReference>
<proteinExistence type="inferred from homology"/>
<dbReference type="SUPFAM" id="SSF81296">
    <property type="entry name" value="E set domains"/>
    <property type="match status" value="1"/>
</dbReference>
<dbReference type="InterPro" id="IPR006047">
    <property type="entry name" value="GH13_cat_dom"/>
</dbReference>
<keyword evidence="9" id="KW-1185">Reference proteome</keyword>
<evidence type="ECO:0000256" key="2">
    <source>
        <dbReference type="ARBA" id="ARBA00022801"/>
    </source>
</evidence>
<dbReference type="CDD" id="cd02856">
    <property type="entry name" value="E_set_GDE_Isoamylase_N"/>
    <property type="match status" value="1"/>
</dbReference>
<dbReference type="InterPro" id="IPR004193">
    <property type="entry name" value="Glyco_hydro_13_N"/>
</dbReference>
<dbReference type="InterPro" id="IPR013780">
    <property type="entry name" value="Glyco_hydro_b"/>
</dbReference>
<dbReference type="SUPFAM" id="SSF51445">
    <property type="entry name" value="(Trans)glycosidases"/>
    <property type="match status" value="1"/>
</dbReference>
<evidence type="ECO:0000256" key="4">
    <source>
        <dbReference type="SAM" id="MobiDB-lite"/>
    </source>
</evidence>
<dbReference type="Pfam" id="PF02922">
    <property type="entry name" value="CBM_48"/>
    <property type="match status" value="1"/>
</dbReference>
<dbReference type="SUPFAM" id="SSF51011">
    <property type="entry name" value="Glycosyl hydrolase domain"/>
    <property type="match status" value="1"/>
</dbReference>
<keyword evidence="3 7" id="KW-0326">Glycosidase</keyword>
<feature type="region of interest" description="Disordered" evidence="4">
    <location>
        <begin position="473"/>
        <end position="499"/>
    </location>
</feature>
<accession>A0A9W6FNT0</accession>
<dbReference type="Gene3D" id="2.60.40.10">
    <property type="entry name" value="Immunoglobulins"/>
    <property type="match status" value="1"/>
</dbReference>
<dbReference type="Gene3D" id="3.20.20.80">
    <property type="entry name" value="Glycosidases"/>
    <property type="match status" value="1"/>
</dbReference>
<comment type="similarity">
    <text evidence="1">Belongs to the glycosyl hydrolase 13 family.</text>
</comment>
<protein>
    <submittedName>
        <fullName evidence="6 7">Glycogen operon protein</fullName>
        <ecNumber evidence="7">3.2.1.-</ecNumber>
    </submittedName>
</protein>
<dbReference type="InterPro" id="IPR011837">
    <property type="entry name" value="Glycogen_debranch_GlgX"/>
</dbReference>
<reference evidence="6" key="1">
    <citation type="submission" date="2022-12" db="EMBL/GenBank/DDBJ databases">
        <title>Reference genome sequencing for broad-spectrum identification of bacterial and archaeal isolates by mass spectrometry.</title>
        <authorList>
            <person name="Sekiguchi Y."/>
            <person name="Tourlousse D.M."/>
        </authorList>
    </citation>
    <scope>NUCLEOTIDE SEQUENCE</scope>
    <source>
        <strain evidence="6">301</strain>
    </source>
</reference>
<dbReference type="InterPro" id="IPR014756">
    <property type="entry name" value="Ig_E-set"/>
</dbReference>
<dbReference type="AlphaFoldDB" id="A0A9W6FNT0"/>
<dbReference type="GO" id="GO:0004135">
    <property type="term" value="F:amylo-alpha-1,6-glucosidase activity"/>
    <property type="evidence" value="ECO:0007669"/>
    <property type="project" value="InterPro"/>
</dbReference>
<feature type="compositionally biased region" description="Basic and acidic residues" evidence="4">
    <location>
        <begin position="473"/>
        <end position="483"/>
    </location>
</feature>
<dbReference type="Gene3D" id="2.60.40.1180">
    <property type="entry name" value="Golgi alpha-mannosidase II"/>
    <property type="match status" value="1"/>
</dbReference>
<evidence type="ECO:0000313" key="7">
    <source>
        <dbReference type="EMBL" id="MDR6335814.1"/>
    </source>
</evidence>
<dbReference type="PANTHER" id="PTHR43002">
    <property type="entry name" value="GLYCOGEN DEBRANCHING ENZYME"/>
    <property type="match status" value="1"/>
</dbReference>
<dbReference type="NCBIfam" id="TIGR02100">
    <property type="entry name" value="glgX_debranch"/>
    <property type="match status" value="1"/>
</dbReference>
<dbReference type="RefSeq" id="WP_281809094.1">
    <property type="nucleotide sequence ID" value="NZ_BSDO01000007.1"/>
</dbReference>
<dbReference type="Pfam" id="PF00128">
    <property type="entry name" value="Alpha-amylase"/>
    <property type="match status" value="1"/>
</dbReference>
<dbReference type="InterPro" id="IPR017853">
    <property type="entry name" value="GH"/>
</dbReference>
<evidence type="ECO:0000259" key="5">
    <source>
        <dbReference type="SMART" id="SM00642"/>
    </source>
</evidence>
<name>A0A9W6FNT0_XANFL</name>
<sequence>MAKPERLESGQPYPLGATWDGLGANFAVFSANADGIDLCLFDPSGRREIARMPLPECTDEVWHGYLPNAHLGLLYGFRAHGRYEPEEGHRFNPHKLLLDPYARQIAGQVQWSDALFGYRVASGRGDLSYDRRDSAVAMPKAVLVDDSFSWGDDRPLQTPWSDTVIYEAHVRGLSMLRDDVLPHQRGTFATLAHPAFIEHVKRMGVTAVELLPVHGFVQDRYLVSQGLKNYWGYNTLSFFAPEPRYLSAGDRNEFKVAVRRLHAAGLEVILDVVYNHTAEGSELGPTLSFRGLDNRSYYRLVKDEPRYCINDTGTGNTLNLSHSRVLQMVVDSLRYWVTHYHIDGFRFDLGVTLGREEHGFDPGSGFFDVLRQDPVLSRVKLISEPWDIGPGGYQLGHHPPGFAEWNDRFRDTVRRFWRGDAGQRGELAARLSGSGDIFDRRARRPWASVNYIASHDGFTLRDIVSYAERHNAANGEDNRDGHSENYSANWGAEGPTDDPEIRERRARLERAMLATVFLALGTPMLLAGDEFGRTQNGNNNAYCQDNETSWIDWSLLEGADGQILADFVAVLAKARHDFPLLRCRSFLYGDRELAPGITDIAWFDEKAGTPSPDDWNAAEARLLTLRRAAHGDDGTICVMTLMLNATQEPRAFRIPPPSPVILMIDSANPGAPEMLVEGEEVEVAPQSLVLLRGRIAGGNA</sequence>